<reference evidence="2 3" key="1">
    <citation type="submission" date="2015-04" db="EMBL/GenBank/DDBJ databases">
        <authorList>
            <person name="Syromyatnikov M.Y."/>
            <person name="Popov V.N."/>
        </authorList>
    </citation>
    <scope>NUCLEOTIDE SEQUENCE [LARGE SCALE GENOMIC DNA]</scope>
</reference>
<sequence length="84" mass="9885">MLCMSSAVRRTSAKEASHDFTIFFWNFLKIIYRLLLLRMLPSTNFMTLTFASKNLFKKINSVAKLITMLTRLSQDKTLQHHFIL</sequence>
<organism evidence="2 3">
    <name type="scientific">Clunio marinus</name>
    <dbReference type="NCBI Taxonomy" id="568069"/>
    <lineage>
        <taxon>Eukaryota</taxon>
        <taxon>Metazoa</taxon>
        <taxon>Ecdysozoa</taxon>
        <taxon>Arthropoda</taxon>
        <taxon>Hexapoda</taxon>
        <taxon>Insecta</taxon>
        <taxon>Pterygota</taxon>
        <taxon>Neoptera</taxon>
        <taxon>Endopterygota</taxon>
        <taxon>Diptera</taxon>
        <taxon>Nematocera</taxon>
        <taxon>Chironomoidea</taxon>
        <taxon>Chironomidae</taxon>
        <taxon>Clunio</taxon>
    </lineage>
</organism>
<evidence type="ECO:0000256" key="1">
    <source>
        <dbReference type="SAM" id="Phobius"/>
    </source>
</evidence>
<keyword evidence="1" id="KW-0812">Transmembrane</keyword>
<accession>A0A1J1IVQ1</accession>
<proteinExistence type="predicted"/>
<evidence type="ECO:0000313" key="2">
    <source>
        <dbReference type="EMBL" id="CRL04255.1"/>
    </source>
</evidence>
<keyword evidence="1" id="KW-1133">Transmembrane helix</keyword>
<protein>
    <submittedName>
        <fullName evidence="2">CLUMA_CG017355, isoform A</fullName>
    </submittedName>
</protein>
<dbReference type="Proteomes" id="UP000183832">
    <property type="component" value="Unassembled WGS sequence"/>
</dbReference>
<gene>
    <name evidence="2" type="ORF">CLUMA_CG017355</name>
</gene>
<feature type="transmembrane region" description="Helical" evidence="1">
    <location>
        <begin position="20"/>
        <end position="37"/>
    </location>
</feature>
<evidence type="ECO:0000313" key="3">
    <source>
        <dbReference type="Proteomes" id="UP000183832"/>
    </source>
</evidence>
<dbReference type="EMBL" id="CVRI01000063">
    <property type="protein sequence ID" value="CRL04255.1"/>
    <property type="molecule type" value="Genomic_DNA"/>
</dbReference>
<name>A0A1J1IVQ1_9DIPT</name>
<keyword evidence="1" id="KW-0472">Membrane</keyword>
<keyword evidence="3" id="KW-1185">Reference proteome</keyword>
<dbReference type="AlphaFoldDB" id="A0A1J1IVQ1"/>